<keyword evidence="4 6" id="KW-1133">Transmembrane helix</keyword>
<dbReference type="PANTHER" id="PTHR38459:SF1">
    <property type="entry name" value="PROPHAGE BACTOPRENOL-LINKED GLUCOSE TRANSLOCASE HOMOLOG"/>
    <property type="match status" value="1"/>
</dbReference>
<evidence type="ECO:0000256" key="2">
    <source>
        <dbReference type="ARBA" id="ARBA00009399"/>
    </source>
</evidence>
<dbReference type="EMBL" id="UINC01134742">
    <property type="protein sequence ID" value="SVD18473.1"/>
    <property type="molecule type" value="Genomic_DNA"/>
</dbReference>
<feature type="transmembrane region" description="Helical" evidence="6">
    <location>
        <begin position="40"/>
        <end position="61"/>
    </location>
</feature>
<evidence type="ECO:0000313" key="8">
    <source>
        <dbReference type="EMBL" id="SVD18473.1"/>
    </source>
</evidence>
<evidence type="ECO:0000256" key="5">
    <source>
        <dbReference type="ARBA" id="ARBA00023136"/>
    </source>
</evidence>
<proteinExistence type="inferred from homology"/>
<comment type="similarity">
    <text evidence="2">Belongs to the GtrA family.</text>
</comment>
<reference evidence="8" key="1">
    <citation type="submission" date="2018-05" db="EMBL/GenBank/DDBJ databases">
        <authorList>
            <person name="Lanie J.A."/>
            <person name="Ng W.-L."/>
            <person name="Kazmierczak K.M."/>
            <person name="Andrzejewski T.M."/>
            <person name="Davidsen T.M."/>
            <person name="Wayne K.J."/>
            <person name="Tettelin H."/>
            <person name="Glass J.I."/>
            <person name="Rusch D."/>
            <person name="Podicherti R."/>
            <person name="Tsui H.-C.T."/>
            <person name="Winkler M.E."/>
        </authorList>
    </citation>
    <scope>NUCLEOTIDE SEQUENCE</scope>
</reference>
<gene>
    <name evidence="8" type="ORF">METZ01_LOCUS371327</name>
</gene>
<evidence type="ECO:0000256" key="6">
    <source>
        <dbReference type="SAM" id="Phobius"/>
    </source>
</evidence>
<organism evidence="8">
    <name type="scientific">marine metagenome</name>
    <dbReference type="NCBI Taxonomy" id="408172"/>
    <lineage>
        <taxon>unclassified sequences</taxon>
        <taxon>metagenomes</taxon>
        <taxon>ecological metagenomes</taxon>
    </lineage>
</organism>
<keyword evidence="3 6" id="KW-0812">Transmembrane</keyword>
<keyword evidence="5 6" id="KW-0472">Membrane</keyword>
<evidence type="ECO:0000256" key="3">
    <source>
        <dbReference type="ARBA" id="ARBA00022692"/>
    </source>
</evidence>
<evidence type="ECO:0000259" key="7">
    <source>
        <dbReference type="Pfam" id="PF04138"/>
    </source>
</evidence>
<feature type="transmembrane region" description="Helical" evidence="6">
    <location>
        <begin position="73"/>
        <end position="92"/>
    </location>
</feature>
<evidence type="ECO:0000256" key="1">
    <source>
        <dbReference type="ARBA" id="ARBA00004141"/>
    </source>
</evidence>
<name>A0A382T8X8_9ZZZZ</name>
<feature type="transmembrane region" description="Helical" evidence="6">
    <location>
        <begin position="6"/>
        <end position="28"/>
    </location>
</feature>
<dbReference type="InterPro" id="IPR007267">
    <property type="entry name" value="GtrA_DPMS_TM"/>
</dbReference>
<dbReference type="GO" id="GO:0005886">
    <property type="term" value="C:plasma membrane"/>
    <property type="evidence" value="ECO:0007669"/>
    <property type="project" value="TreeGrafter"/>
</dbReference>
<dbReference type="AlphaFoldDB" id="A0A382T8X8"/>
<dbReference type="GO" id="GO:0000271">
    <property type="term" value="P:polysaccharide biosynthetic process"/>
    <property type="evidence" value="ECO:0007669"/>
    <property type="project" value="InterPro"/>
</dbReference>
<feature type="domain" description="GtrA/DPMS transmembrane" evidence="7">
    <location>
        <begin position="3"/>
        <end position="93"/>
    </location>
</feature>
<protein>
    <recommendedName>
        <fullName evidence="7">GtrA/DPMS transmembrane domain-containing protein</fullName>
    </recommendedName>
</protein>
<comment type="subcellular location">
    <subcellularLocation>
        <location evidence="1">Membrane</location>
        <topology evidence="1">Multi-pass membrane protein</topology>
    </subcellularLocation>
</comment>
<dbReference type="Pfam" id="PF04138">
    <property type="entry name" value="GtrA_DPMS_TM"/>
    <property type="match status" value="1"/>
</dbReference>
<dbReference type="PANTHER" id="PTHR38459">
    <property type="entry name" value="PROPHAGE BACTOPRENOL-LINKED GLUCOSE TRANSLOCASE HOMOLOG"/>
    <property type="match status" value="1"/>
</dbReference>
<sequence>MSANIIFSSVLGYSIGVFTSYYLGKIWVFKSEEVVQFLEIIRFLIVYIIGGAGMTLIIIWLNNELNIDYKASWIGGATFAIINNYLGSKYIVFKKHKKRLS</sequence>
<evidence type="ECO:0000256" key="4">
    <source>
        <dbReference type="ARBA" id="ARBA00022989"/>
    </source>
</evidence>
<accession>A0A382T8X8</accession>
<dbReference type="InterPro" id="IPR051401">
    <property type="entry name" value="GtrA_CellWall_Glycosyl"/>
</dbReference>